<feature type="region of interest" description="Disordered" evidence="6">
    <location>
        <begin position="1189"/>
        <end position="1212"/>
    </location>
</feature>
<feature type="region of interest" description="Disordered" evidence="6">
    <location>
        <begin position="786"/>
        <end position="844"/>
    </location>
</feature>
<dbReference type="InterPro" id="IPR027417">
    <property type="entry name" value="P-loop_NTPase"/>
</dbReference>
<evidence type="ECO:0000256" key="3">
    <source>
        <dbReference type="ARBA" id="ARBA00022806"/>
    </source>
</evidence>
<keyword evidence="4" id="KW-0269">Exonuclease</keyword>
<keyword evidence="4" id="KW-0378">Hydrolase</keyword>
<comment type="caution">
    <text evidence="8">The sequence shown here is derived from an EMBL/GenBank/DDBJ whole genome shotgun (WGS) entry which is preliminary data.</text>
</comment>
<evidence type="ECO:0000256" key="1">
    <source>
        <dbReference type="ARBA" id="ARBA00022722"/>
    </source>
</evidence>
<name>A0A086ZE96_9BIFI</name>
<dbReference type="GO" id="GO:0000725">
    <property type="term" value="P:recombinational repair"/>
    <property type="evidence" value="ECO:0007669"/>
    <property type="project" value="TreeGrafter"/>
</dbReference>
<feature type="region of interest" description="Disordered" evidence="6">
    <location>
        <begin position="633"/>
        <end position="659"/>
    </location>
</feature>
<dbReference type="GO" id="GO:0004527">
    <property type="term" value="F:exonuclease activity"/>
    <property type="evidence" value="ECO:0007669"/>
    <property type="project" value="UniProtKB-KW"/>
</dbReference>
<keyword evidence="3" id="KW-0067">ATP-binding</keyword>
<dbReference type="RefSeq" id="WP_052118138.1">
    <property type="nucleotide sequence ID" value="NZ_JDUS01000004.1"/>
</dbReference>
<dbReference type="GO" id="GO:0043138">
    <property type="term" value="F:3'-5' DNA helicase activity"/>
    <property type="evidence" value="ECO:0007669"/>
    <property type="project" value="TreeGrafter"/>
</dbReference>
<dbReference type="InterPro" id="IPR011604">
    <property type="entry name" value="PDDEXK-like_dom_sf"/>
</dbReference>
<dbReference type="InterPro" id="IPR000212">
    <property type="entry name" value="DNA_helicase_UvrD/REP"/>
</dbReference>
<evidence type="ECO:0000313" key="9">
    <source>
        <dbReference type="Proteomes" id="UP000029096"/>
    </source>
</evidence>
<dbReference type="InterPro" id="IPR038726">
    <property type="entry name" value="PDDEXK_AddAB-type"/>
</dbReference>
<reference evidence="8 9" key="1">
    <citation type="submission" date="2014-03" db="EMBL/GenBank/DDBJ databases">
        <title>Genomics of Bifidobacteria.</title>
        <authorList>
            <person name="Ventura M."/>
            <person name="Milani C."/>
            <person name="Lugli G.A."/>
        </authorList>
    </citation>
    <scope>NUCLEOTIDE SEQUENCE [LARGE SCALE GENOMIC DNA]</scope>
    <source>
        <strain evidence="8 9">DSM 22767</strain>
    </source>
</reference>
<gene>
    <name evidence="8" type="ORF">BBOH_1576</name>
</gene>
<evidence type="ECO:0000256" key="5">
    <source>
        <dbReference type="ARBA" id="ARBA00023204"/>
    </source>
</evidence>
<keyword evidence="3" id="KW-0347">Helicase</keyword>
<protein>
    <submittedName>
        <fullName evidence="8">PD-(D/E)XK nuclease superfamily protein</fullName>
    </submittedName>
</protein>
<keyword evidence="1" id="KW-0540">Nuclease</keyword>
<dbReference type="Gene3D" id="3.90.320.10">
    <property type="match status" value="1"/>
</dbReference>
<feature type="domain" description="PD-(D/E)XK endonuclease-like" evidence="7">
    <location>
        <begin position="1241"/>
        <end position="1529"/>
    </location>
</feature>
<feature type="compositionally biased region" description="Basic and acidic residues" evidence="6">
    <location>
        <begin position="822"/>
        <end position="838"/>
    </location>
</feature>
<dbReference type="PANTHER" id="PTHR11070:SF2">
    <property type="entry name" value="ATP-DEPENDENT DNA HELICASE SRS2"/>
    <property type="match status" value="1"/>
</dbReference>
<evidence type="ECO:0000256" key="4">
    <source>
        <dbReference type="ARBA" id="ARBA00022839"/>
    </source>
</evidence>
<keyword evidence="3" id="KW-0547">Nucleotide-binding</keyword>
<organism evidence="8 9">
    <name type="scientific">Bifidobacterium bohemicum DSM 22767</name>
    <dbReference type="NCBI Taxonomy" id="1437606"/>
    <lineage>
        <taxon>Bacteria</taxon>
        <taxon>Bacillati</taxon>
        <taxon>Actinomycetota</taxon>
        <taxon>Actinomycetes</taxon>
        <taxon>Bifidobacteriales</taxon>
        <taxon>Bifidobacteriaceae</taxon>
        <taxon>Bifidobacterium</taxon>
    </lineage>
</organism>
<keyword evidence="5" id="KW-0234">DNA repair</keyword>
<dbReference type="OrthoDB" id="5240387at2"/>
<dbReference type="GO" id="GO:0003677">
    <property type="term" value="F:DNA binding"/>
    <property type="evidence" value="ECO:0007669"/>
    <property type="project" value="InterPro"/>
</dbReference>
<evidence type="ECO:0000259" key="7">
    <source>
        <dbReference type="Pfam" id="PF12705"/>
    </source>
</evidence>
<dbReference type="Gene3D" id="3.40.50.300">
    <property type="entry name" value="P-loop containing nucleotide triphosphate hydrolases"/>
    <property type="match status" value="3"/>
</dbReference>
<dbReference type="STRING" id="1437606.BBOH_1576"/>
<dbReference type="EMBL" id="JGYP01000005">
    <property type="protein sequence ID" value="KFI44846.1"/>
    <property type="molecule type" value="Genomic_DNA"/>
</dbReference>
<dbReference type="eggNOG" id="COG2887">
    <property type="taxonomic scope" value="Bacteria"/>
</dbReference>
<accession>A0A086ZE96</accession>
<keyword evidence="2" id="KW-0227">DNA damage</keyword>
<feature type="region of interest" description="Disordered" evidence="6">
    <location>
        <begin position="731"/>
        <end position="757"/>
    </location>
</feature>
<dbReference type="eggNOG" id="COG0210">
    <property type="taxonomic scope" value="Bacteria"/>
</dbReference>
<dbReference type="Proteomes" id="UP000029096">
    <property type="component" value="Unassembled WGS sequence"/>
</dbReference>
<dbReference type="PANTHER" id="PTHR11070">
    <property type="entry name" value="UVRD / RECB / PCRA DNA HELICASE FAMILY MEMBER"/>
    <property type="match status" value="1"/>
</dbReference>
<feature type="compositionally biased region" description="Low complexity" evidence="6">
    <location>
        <begin position="226"/>
        <end position="242"/>
    </location>
</feature>
<dbReference type="Gene3D" id="1.10.486.10">
    <property type="entry name" value="PCRA, domain 4"/>
    <property type="match status" value="1"/>
</dbReference>
<feature type="compositionally biased region" description="Low complexity" evidence="6">
    <location>
        <begin position="737"/>
        <end position="757"/>
    </location>
</feature>
<sequence>MVNDNVKRLREDDLVTAGASAASDGRIEDDGRADAVLRRVDELLARADDGSGTGFDDRGAADDLRPFRALLVAGVPAGGKTEFALAATLKGIGRFGDEAVAMAVGNRQTADALGDRAIRAVGAVSVARPVTTLAAIAFRLLTDWRRSQGAPLPKLINGAEQDALLRRVVEVHVRHARAGELCGTCELMRRYFAAQDWVESIYSDPADDTLAAQGRPETVVRLGRGANGASASGAAAPEGNARQTSRGIGSSDVLFERGVNDAFVMQLRDMIARMDELGLSDDREGEVLEALGPAEGRDDLGQRLAVQWRLAFTLRREYVQTVQEVYPEQFRIDSSKLLVEGAAAVRRLSADVLPRMVVVDDFQDLTLAGLAFLEELAGRGVLLVLVGNPDEAVQTFRGSYPEYLFDRARLGPIGAEPVSIGEDVARSDRHADSEPSVSTKADALHAVDGSDGFDASEGREAPIYRDLVASRVSLSITSDEPTDVALPSRPGKLEWFKGALPIKPLPHGNVLPADGTVSSALYRSSREQLDDVVWRIKQEHLAKGRQWNDMALIAHDNDTVRAFGERLRRDGVPVRYSAVTAPFKDDPSVQGLFALIELAQLRREGIQGTSMDVAGAARFVRSRVRTLLESPLMEGADGASGRGDAERRGARRSLRSMSVVGPSAAPASLASVESVMRAVDELDKVCRQDNAGAVGPSPGSARNDVSVPCEANGLKALRRRWDGLRQQFARRGGSGGVVVDDSLLDGPMGEQDAAQASAGSEAGADVAFGVDAMYVMLAFGDSASDGAPGTTNESDGPVNGIAVPAEGRAADGSDVVNGPDSRGAKSAEDGRKDVRPDLPDDDGDSCDVVADGVVAEVLSLLTAVGGGRDRHIRAFVRLWDVVDRVASGMGSLQVPEPQYVLGLAWDCCGVALDWQRQALVADADGRAANDRLDVMMRLFSYAAGSGARQSMEDFISSVRSMRVAADSLAKVAPIDQAVTLTTPAGAAGRHWPLVWIVQVTEGTWPNLAARNTMFGGEDLADVVLHGGLHVETGSEPGAELMRVLGAEQRGFLVALTRAESKVFVGSVLSDADVPSDFLYVYLPELFDRDRDADPPAREYAKVAGASRFAGLDTDPRGLLTAARVELARQSAEGLNDGGFDAQDDGAAGPRPGNDVLREARVDDAVETLSALAGAGLEAADPRNWSFVDWNEPGEDNNMSANGPKGGRQKASGDASRVVADGVSDVASIDGTGGASEGLVVRLSPSQVDAIWGCPVCWMLENQFAGPRPSSAATNFGSLIHQVADEACKAGLDDPEYLADLPESERVAQITDRMMGIYRGIAGDYSMIADPAERYRAERKDDGARQALQNIATYFVVSNASSYLNGNIGYFEVGRLVRAESEQPFAGLFGLDDILTAYNAIDGVNPIGRRELAAIMGSLVGGWPDGMQEDMRVRLTGRIDRVEWRDPGDGTRYMRVIDWKTGRSRHTARQMFNDLQLVCYQLGFAFPQPQTQSDSQDRIGRAVVAASDVSDASTFRRASGPVPDMPDIRQSELFDVELDDAPAKARRSPETNFQPPLFRVGALNAEPFTPRYYVKKPDGLFDLPDLPAGPPQGVGDRAWADFTGLRGTQAAWALTMISRVFYAAAASRSNVLTAHPQSDHVVWCQKHHASYVVCPACAGQVDTVFETRRAGN</sequence>
<proteinExistence type="predicted"/>
<evidence type="ECO:0000313" key="8">
    <source>
        <dbReference type="EMBL" id="KFI44846.1"/>
    </source>
</evidence>
<dbReference type="GO" id="GO:0005524">
    <property type="term" value="F:ATP binding"/>
    <property type="evidence" value="ECO:0007669"/>
    <property type="project" value="InterPro"/>
</dbReference>
<keyword evidence="9" id="KW-1185">Reference proteome</keyword>
<evidence type="ECO:0000256" key="2">
    <source>
        <dbReference type="ARBA" id="ARBA00022763"/>
    </source>
</evidence>
<dbReference type="Pfam" id="PF12705">
    <property type="entry name" value="PDDEXK_1"/>
    <property type="match status" value="1"/>
</dbReference>
<feature type="region of interest" description="Disordered" evidence="6">
    <location>
        <begin position="226"/>
        <end position="247"/>
    </location>
</feature>
<dbReference type="SUPFAM" id="SSF52540">
    <property type="entry name" value="P-loop containing nucleoside triphosphate hydrolases"/>
    <property type="match status" value="2"/>
</dbReference>
<evidence type="ECO:0000256" key="6">
    <source>
        <dbReference type="SAM" id="MobiDB-lite"/>
    </source>
</evidence>